<dbReference type="Proteomes" id="UP000008068">
    <property type="component" value="Unassembled WGS sequence"/>
</dbReference>
<proteinExistence type="predicted"/>
<dbReference type="HOGENOM" id="CLU_1143422_0_0_1"/>
<organism evidence="2">
    <name type="scientific">Caenorhabditis brenneri</name>
    <name type="common">Nematode worm</name>
    <dbReference type="NCBI Taxonomy" id="135651"/>
    <lineage>
        <taxon>Eukaryota</taxon>
        <taxon>Metazoa</taxon>
        <taxon>Ecdysozoa</taxon>
        <taxon>Nematoda</taxon>
        <taxon>Chromadorea</taxon>
        <taxon>Rhabditida</taxon>
        <taxon>Rhabditina</taxon>
        <taxon>Rhabditomorpha</taxon>
        <taxon>Rhabditoidea</taxon>
        <taxon>Rhabditidae</taxon>
        <taxon>Peloderinae</taxon>
        <taxon>Caenorhabditis</taxon>
    </lineage>
</organism>
<sequence>MMTRFLRLFEKRVKNSYEIIQLHEASFVRIVREKFEKLGFDQQEFRDELKNALAPHFDENPPKVDPDEYAMKKKMNKEGARRFMDDLAKILMKFSSTEMATDGHENANMEGKKCPLLIRLKYVEQDIQYEIEDLCEGLEEGEKEIQTEDRQAVTAQYIRGRLQMLNIPATSPQTEKKFNELIDKREINFSKESFFKKLEEAQFVEFIDRFQPVFRNIIFQTLKLLIFQLKEFVLSQAPALFQR</sequence>
<dbReference type="AlphaFoldDB" id="G0P7N9"/>
<dbReference type="InParanoid" id="G0P7N9"/>
<evidence type="ECO:0000313" key="2">
    <source>
        <dbReference type="Proteomes" id="UP000008068"/>
    </source>
</evidence>
<reference evidence="2" key="1">
    <citation type="submission" date="2011-07" db="EMBL/GenBank/DDBJ databases">
        <authorList>
            <consortium name="Caenorhabditis brenneri Sequencing and Analysis Consortium"/>
            <person name="Wilson R.K."/>
        </authorList>
    </citation>
    <scope>NUCLEOTIDE SEQUENCE [LARGE SCALE GENOMIC DNA]</scope>
    <source>
        <strain evidence="2">PB2801</strain>
    </source>
</reference>
<protein>
    <submittedName>
        <fullName evidence="1">Uncharacterized protein</fullName>
    </submittedName>
</protein>
<gene>
    <name evidence="1" type="ORF">CAEBREN_03257</name>
</gene>
<name>G0P7N9_CAEBE</name>
<evidence type="ECO:0000313" key="1">
    <source>
        <dbReference type="EMBL" id="EGT47272.1"/>
    </source>
</evidence>
<accession>G0P7N9</accession>
<keyword evidence="2" id="KW-1185">Reference proteome</keyword>
<dbReference type="EMBL" id="GL380117">
    <property type="protein sequence ID" value="EGT47272.1"/>
    <property type="molecule type" value="Genomic_DNA"/>
</dbReference>